<dbReference type="Pfam" id="PF13450">
    <property type="entry name" value="NAD_binding_8"/>
    <property type="match status" value="1"/>
</dbReference>
<comment type="cofactor">
    <cofactor evidence="1">
        <name>FAD</name>
        <dbReference type="ChEBI" id="CHEBI:57692"/>
    </cofactor>
</comment>
<dbReference type="HOGENOM" id="CLU_009665_3_2_1"/>
<dbReference type="GO" id="GO:0004497">
    <property type="term" value="F:monooxygenase activity"/>
    <property type="evidence" value="ECO:0007669"/>
    <property type="project" value="UniProtKB-KW"/>
</dbReference>
<keyword evidence="5" id="KW-0503">Monooxygenase</keyword>
<dbReference type="VEuPathDB" id="FungiDB:PV09_06929"/>
<keyword evidence="3" id="KW-0274">FAD</keyword>
<evidence type="ECO:0000259" key="6">
    <source>
        <dbReference type="Pfam" id="PF01494"/>
    </source>
</evidence>
<reference evidence="7 8" key="1">
    <citation type="submission" date="2015-01" db="EMBL/GenBank/DDBJ databases">
        <title>The Genome Sequence of Ochroconis gallopava CBS43764.</title>
        <authorList>
            <consortium name="The Broad Institute Genomics Platform"/>
            <person name="Cuomo C."/>
            <person name="de Hoog S."/>
            <person name="Gorbushina A."/>
            <person name="Stielow B."/>
            <person name="Teixiera M."/>
            <person name="Abouelleil A."/>
            <person name="Chapman S.B."/>
            <person name="Priest M."/>
            <person name="Young S.K."/>
            <person name="Wortman J."/>
            <person name="Nusbaum C."/>
            <person name="Birren B."/>
        </authorList>
    </citation>
    <scope>NUCLEOTIDE SEQUENCE [LARGE SCALE GENOMIC DNA]</scope>
    <source>
        <strain evidence="7 8">CBS 43764</strain>
    </source>
</reference>
<dbReference type="SUPFAM" id="SSF51905">
    <property type="entry name" value="FAD/NAD(P)-binding domain"/>
    <property type="match status" value="1"/>
</dbReference>
<sequence>MAHSQDFEVLIIGAGITGLVLAQALKKVGIKYKIFEREVQMNYRSNEWTMAIHWSLERLENLLPKEIWEKLPTISCNPAIPMDAGGKYPIIHGETGKLLAGVPYARGLRVPRSKMRALCAEGIDVQYGMKLTGVDFDASGVGVTATFNDYEKVKASLIIGTDGPRSTMRIFAMGSEAEASTSKFPIFHTNMTVCYGDAEKAKYLRQEFPTSYLALSENSYHAFQSISSMPDGPEHPETWVFHLAMAWLGDSDQSMSYPERLALIKSKAQTLGEPARSAFTWIPENTLVHKADISYWISKPWNNHDGRMTLAGDAAHAMPPYRGQGLNHCICDVSHLLEKIQSILNNEMGQKEAISAYDDEVVKRGAEEVKCSLENALMLHDWEKVQRSPVFTTGFKPMTGHDGENSHQRMLPEALKTLQEVKQQIASH</sequence>
<keyword evidence="2" id="KW-0285">Flavoprotein</keyword>
<dbReference type="GeneID" id="27314902"/>
<dbReference type="RefSeq" id="XP_016211622.1">
    <property type="nucleotide sequence ID" value="XM_016360636.1"/>
</dbReference>
<dbReference type="Proteomes" id="UP000053259">
    <property type="component" value="Unassembled WGS sequence"/>
</dbReference>
<dbReference type="PANTHER" id="PTHR47178">
    <property type="entry name" value="MONOOXYGENASE, FAD-BINDING"/>
    <property type="match status" value="1"/>
</dbReference>
<evidence type="ECO:0000313" key="8">
    <source>
        <dbReference type="Proteomes" id="UP000053259"/>
    </source>
</evidence>
<dbReference type="InParanoid" id="A0A0D2A4N9"/>
<evidence type="ECO:0000256" key="5">
    <source>
        <dbReference type="ARBA" id="ARBA00023033"/>
    </source>
</evidence>
<dbReference type="STRING" id="253628.A0A0D2A4N9"/>
<evidence type="ECO:0000313" key="7">
    <source>
        <dbReference type="EMBL" id="KIW01753.1"/>
    </source>
</evidence>
<dbReference type="OrthoDB" id="47494at2759"/>
<dbReference type="AlphaFoldDB" id="A0A0D2A4N9"/>
<dbReference type="GO" id="GO:0071949">
    <property type="term" value="F:FAD binding"/>
    <property type="evidence" value="ECO:0007669"/>
    <property type="project" value="InterPro"/>
</dbReference>
<evidence type="ECO:0000256" key="3">
    <source>
        <dbReference type="ARBA" id="ARBA00022827"/>
    </source>
</evidence>
<keyword evidence="4" id="KW-0560">Oxidoreductase</keyword>
<proteinExistence type="predicted"/>
<dbReference type="Gene3D" id="3.50.50.60">
    <property type="entry name" value="FAD/NAD(P)-binding domain"/>
    <property type="match status" value="1"/>
</dbReference>
<evidence type="ECO:0000256" key="2">
    <source>
        <dbReference type="ARBA" id="ARBA00022630"/>
    </source>
</evidence>
<dbReference type="PRINTS" id="PR00420">
    <property type="entry name" value="RNGMNOXGNASE"/>
</dbReference>
<gene>
    <name evidence="7" type="ORF">PV09_06929</name>
</gene>
<name>A0A0D2A4N9_9PEZI</name>
<dbReference type="PANTHER" id="PTHR47178:SF2">
    <property type="entry name" value="FAD-BINDING DOMAIN-CONTAINING PROTEIN"/>
    <property type="match status" value="1"/>
</dbReference>
<dbReference type="EMBL" id="KN847553">
    <property type="protein sequence ID" value="KIW01753.1"/>
    <property type="molecule type" value="Genomic_DNA"/>
</dbReference>
<organism evidence="7 8">
    <name type="scientific">Verruconis gallopava</name>
    <dbReference type="NCBI Taxonomy" id="253628"/>
    <lineage>
        <taxon>Eukaryota</taxon>
        <taxon>Fungi</taxon>
        <taxon>Dikarya</taxon>
        <taxon>Ascomycota</taxon>
        <taxon>Pezizomycotina</taxon>
        <taxon>Dothideomycetes</taxon>
        <taxon>Pleosporomycetidae</taxon>
        <taxon>Venturiales</taxon>
        <taxon>Sympoventuriaceae</taxon>
        <taxon>Verruconis</taxon>
    </lineage>
</organism>
<evidence type="ECO:0000256" key="1">
    <source>
        <dbReference type="ARBA" id="ARBA00001974"/>
    </source>
</evidence>
<dbReference type="InterPro" id="IPR036188">
    <property type="entry name" value="FAD/NAD-bd_sf"/>
</dbReference>
<dbReference type="Pfam" id="PF01494">
    <property type="entry name" value="FAD_binding_3"/>
    <property type="match status" value="1"/>
</dbReference>
<protein>
    <recommendedName>
        <fullName evidence="6">FAD-binding domain-containing protein</fullName>
    </recommendedName>
</protein>
<keyword evidence="8" id="KW-1185">Reference proteome</keyword>
<feature type="domain" description="FAD-binding" evidence="6">
    <location>
        <begin position="117"/>
        <end position="366"/>
    </location>
</feature>
<accession>A0A0D2A4N9</accession>
<evidence type="ECO:0000256" key="4">
    <source>
        <dbReference type="ARBA" id="ARBA00023002"/>
    </source>
</evidence>
<dbReference type="InterPro" id="IPR002938">
    <property type="entry name" value="FAD-bd"/>
</dbReference>